<accession>A0A2T3KFZ6</accession>
<dbReference type="EMBL" id="PYNF01000013">
    <property type="protein sequence ID" value="PSU97684.1"/>
    <property type="molecule type" value="Genomic_DNA"/>
</dbReference>
<protein>
    <submittedName>
        <fullName evidence="1">Uncharacterized protein</fullName>
    </submittedName>
</protein>
<evidence type="ECO:0000313" key="1">
    <source>
        <dbReference type="EMBL" id="PSU97684.1"/>
    </source>
</evidence>
<dbReference type="Proteomes" id="UP000241426">
    <property type="component" value="Unassembled WGS sequence"/>
</dbReference>
<name>A0A2T3KFZ6_9GAMM</name>
<comment type="caution">
    <text evidence="1">The sequence shown here is derived from an EMBL/GenBank/DDBJ whole genome shotgun (WGS) entry which is preliminary data.</text>
</comment>
<dbReference type="AlphaFoldDB" id="A0A2T3KFZ6"/>
<sequence>MARKSRNEFATVSNENLLLILDYELRVLRMSNPRTLEPSNPRTLEPSNLYTPCPSLPISSVIDG</sequence>
<evidence type="ECO:0000313" key="2">
    <source>
        <dbReference type="Proteomes" id="UP000241426"/>
    </source>
</evidence>
<gene>
    <name evidence="1" type="ORF">C9J27_15140</name>
</gene>
<proteinExistence type="predicted"/>
<reference evidence="1 2" key="1">
    <citation type="submission" date="2018-01" db="EMBL/GenBank/DDBJ databases">
        <title>Whole genome sequencing of Histamine producing bacteria.</title>
        <authorList>
            <person name="Butler K."/>
        </authorList>
    </citation>
    <scope>NUCLEOTIDE SEQUENCE [LARGE SCALE GENOMIC DNA]</scope>
    <source>
        <strain evidence="1 2">FS-7.2</strain>
    </source>
</reference>
<organism evidence="1 2">
    <name type="scientific">Photobacterium kishitanii</name>
    <dbReference type="NCBI Taxonomy" id="318456"/>
    <lineage>
        <taxon>Bacteria</taxon>
        <taxon>Pseudomonadati</taxon>
        <taxon>Pseudomonadota</taxon>
        <taxon>Gammaproteobacteria</taxon>
        <taxon>Vibrionales</taxon>
        <taxon>Vibrionaceae</taxon>
        <taxon>Photobacterium</taxon>
    </lineage>
</organism>